<dbReference type="Proteomes" id="UP000614200">
    <property type="component" value="Unassembled WGS sequence"/>
</dbReference>
<protein>
    <submittedName>
        <fullName evidence="10">MFS transporter</fullName>
    </submittedName>
</protein>
<evidence type="ECO:0000256" key="8">
    <source>
        <dbReference type="SAM" id="Phobius"/>
    </source>
</evidence>
<dbReference type="PANTHER" id="PTHR23522">
    <property type="entry name" value="BLL5896 PROTEIN"/>
    <property type="match status" value="1"/>
</dbReference>
<keyword evidence="2" id="KW-0813">Transport</keyword>
<evidence type="ECO:0000259" key="9">
    <source>
        <dbReference type="PROSITE" id="PS50850"/>
    </source>
</evidence>
<evidence type="ECO:0000256" key="2">
    <source>
        <dbReference type="ARBA" id="ARBA00022448"/>
    </source>
</evidence>
<keyword evidence="6 8" id="KW-1133">Transmembrane helix</keyword>
<feature type="transmembrane region" description="Helical" evidence="8">
    <location>
        <begin position="70"/>
        <end position="90"/>
    </location>
</feature>
<feature type="transmembrane region" description="Helical" evidence="8">
    <location>
        <begin position="355"/>
        <end position="375"/>
    </location>
</feature>
<dbReference type="InterPro" id="IPR036259">
    <property type="entry name" value="MFS_trans_sf"/>
</dbReference>
<keyword evidence="4" id="KW-0997">Cell inner membrane</keyword>
<keyword evidence="7 8" id="KW-0472">Membrane</keyword>
<keyword evidence="11" id="KW-1185">Reference proteome</keyword>
<feature type="transmembrane region" description="Helical" evidence="8">
    <location>
        <begin position="287"/>
        <end position="314"/>
    </location>
</feature>
<dbReference type="InterPro" id="IPR024989">
    <property type="entry name" value="MFS_assoc_dom"/>
</dbReference>
<feature type="transmembrane region" description="Helical" evidence="8">
    <location>
        <begin position="262"/>
        <end position="281"/>
    </location>
</feature>
<dbReference type="PROSITE" id="PS50850">
    <property type="entry name" value="MFS"/>
    <property type="match status" value="1"/>
</dbReference>
<evidence type="ECO:0000256" key="4">
    <source>
        <dbReference type="ARBA" id="ARBA00022519"/>
    </source>
</evidence>
<feature type="transmembrane region" description="Helical" evidence="8">
    <location>
        <begin position="326"/>
        <end position="349"/>
    </location>
</feature>
<feature type="transmembrane region" description="Helical" evidence="8">
    <location>
        <begin position="237"/>
        <end position="255"/>
    </location>
</feature>
<feature type="transmembrane region" description="Helical" evidence="8">
    <location>
        <begin position="159"/>
        <end position="180"/>
    </location>
</feature>
<sequence length="385" mass="43019">MNENKKYYPFYFILFFAWSSVYTLIAIYLSEEAGFKLAEIGTLMSFLPIITLVFQPIWGALSDSTGRKKGLLIGIISVNVVLALMMTFFTSKMAIILIYCLYTVFLCAQSPMTDAMSIAYVNRTQQGSYGSIRAWGSVGYAIGSVIVAQIVFYAGLKSIFYVAALCFLVSLFLLSHIREYKLKVNRVNYLKDLGDLLKRKEYVFILVYSFLFSGSFFGGEQYLGLYFRWHGIPVSKIGILTFIAVCIEVPFIFYSKRLIRSFGIVPLMLIMNCVSILRMGILSFGNIWGIFVVSSILRGVIVGIFIPLFIEVVSSITPKALSTSAISIYSAVSSGIATFSFTLLGGFLADRLGYPFLYGTYGFVAIMPLLLIIVFRGMLSRAIEE</sequence>
<dbReference type="InterPro" id="IPR020846">
    <property type="entry name" value="MFS_dom"/>
</dbReference>
<dbReference type="Pfam" id="PF12832">
    <property type="entry name" value="MFS_1_like"/>
    <property type="match status" value="1"/>
</dbReference>
<comment type="subcellular location">
    <subcellularLocation>
        <location evidence="1">Cell inner membrane</location>
        <topology evidence="1">Multi-pass membrane protein</topology>
    </subcellularLocation>
</comment>
<dbReference type="RefSeq" id="WP_194701395.1">
    <property type="nucleotide sequence ID" value="NZ_JADKNH010000004.1"/>
</dbReference>
<evidence type="ECO:0000256" key="6">
    <source>
        <dbReference type="ARBA" id="ARBA00022989"/>
    </source>
</evidence>
<dbReference type="PANTHER" id="PTHR23522:SF10">
    <property type="entry name" value="3-PHENYLPROPIONIC ACID TRANSPORTER-RELATED"/>
    <property type="match status" value="1"/>
</dbReference>
<dbReference type="Gene3D" id="1.20.1250.20">
    <property type="entry name" value="MFS general substrate transporter like domains"/>
    <property type="match status" value="2"/>
</dbReference>
<evidence type="ECO:0000256" key="1">
    <source>
        <dbReference type="ARBA" id="ARBA00004429"/>
    </source>
</evidence>
<organism evidence="10 11">
    <name type="scientific">Fusibacter ferrireducens</name>
    <dbReference type="NCBI Taxonomy" id="2785058"/>
    <lineage>
        <taxon>Bacteria</taxon>
        <taxon>Bacillati</taxon>
        <taxon>Bacillota</taxon>
        <taxon>Clostridia</taxon>
        <taxon>Eubacteriales</taxon>
        <taxon>Eubacteriales Family XII. Incertae Sedis</taxon>
        <taxon>Fusibacter</taxon>
    </lineage>
</organism>
<dbReference type="EMBL" id="JADKNH010000004">
    <property type="protein sequence ID" value="MBF4693167.1"/>
    <property type="molecule type" value="Genomic_DNA"/>
</dbReference>
<feature type="domain" description="Major facilitator superfamily (MFS) profile" evidence="9">
    <location>
        <begin position="1"/>
        <end position="181"/>
    </location>
</feature>
<feature type="transmembrane region" description="Helical" evidence="8">
    <location>
        <begin position="201"/>
        <end position="217"/>
    </location>
</feature>
<feature type="transmembrane region" description="Helical" evidence="8">
    <location>
        <begin position="134"/>
        <end position="153"/>
    </location>
</feature>
<keyword evidence="5 8" id="KW-0812">Transmembrane</keyword>
<accession>A0ABR9ZRT7</accession>
<reference evidence="10 11" key="1">
    <citation type="submission" date="2020-11" db="EMBL/GenBank/DDBJ databases">
        <title>Fusibacter basophilias sp. nov.</title>
        <authorList>
            <person name="Qiu D."/>
        </authorList>
    </citation>
    <scope>NUCLEOTIDE SEQUENCE [LARGE SCALE GENOMIC DNA]</scope>
    <source>
        <strain evidence="10 11">Q10-2</strain>
    </source>
</reference>
<feature type="transmembrane region" description="Helical" evidence="8">
    <location>
        <begin position="7"/>
        <end position="28"/>
    </location>
</feature>
<feature type="transmembrane region" description="Helical" evidence="8">
    <location>
        <begin position="40"/>
        <end position="58"/>
    </location>
</feature>
<dbReference type="SUPFAM" id="SSF103473">
    <property type="entry name" value="MFS general substrate transporter"/>
    <property type="match status" value="1"/>
</dbReference>
<evidence type="ECO:0000256" key="7">
    <source>
        <dbReference type="ARBA" id="ARBA00023136"/>
    </source>
</evidence>
<evidence type="ECO:0000313" key="11">
    <source>
        <dbReference type="Proteomes" id="UP000614200"/>
    </source>
</evidence>
<proteinExistence type="predicted"/>
<name>A0ABR9ZRT7_9FIRM</name>
<gene>
    <name evidence="10" type="ORF">ISU02_08545</name>
</gene>
<evidence type="ECO:0000256" key="5">
    <source>
        <dbReference type="ARBA" id="ARBA00022692"/>
    </source>
</evidence>
<evidence type="ECO:0000256" key="3">
    <source>
        <dbReference type="ARBA" id="ARBA00022475"/>
    </source>
</evidence>
<feature type="transmembrane region" description="Helical" evidence="8">
    <location>
        <begin position="96"/>
        <end position="122"/>
    </location>
</feature>
<keyword evidence="3" id="KW-1003">Cell membrane</keyword>
<comment type="caution">
    <text evidence="10">The sequence shown here is derived from an EMBL/GenBank/DDBJ whole genome shotgun (WGS) entry which is preliminary data.</text>
</comment>
<evidence type="ECO:0000313" key="10">
    <source>
        <dbReference type="EMBL" id="MBF4693167.1"/>
    </source>
</evidence>